<feature type="region of interest" description="Disordered" evidence="11">
    <location>
        <begin position="340"/>
        <end position="360"/>
    </location>
</feature>
<dbReference type="RefSeq" id="WP_067028421.1">
    <property type="nucleotide sequence ID" value="NZ_KQ949099.1"/>
</dbReference>
<evidence type="ECO:0000256" key="10">
    <source>
        <dbReference type="PROSITE-ProRule" id="PRU01193"/>
    </source>
</evidence>
<dbReference type="InterPro" id="IPR016169">
    <property type="entry name" value="FAD-bd_PCMH_sub2"/>
</dbReference>
<evidence type="ECO:0000256" key="4">
    <source>
        <dbReference type="ARBA" id="ARBA00022692"/>
    </source>
</evidence>
<dbReference type="InterPro" id="IPR000644">
    <property type="entry name" value="CBS_dom"/>
</dbReference>
<dbReference type="AlphaFoldDB" id="A0A101UUJ7"/>
<dbReference type="EMBL" id="LMXB01000079">
    <property type="protein sequence ID" value="KUO17159.1"/>
    <property type="molecule type" value="Genomic_DNA"/>
</dbReference>
<reference evidence="14 15" key="1">
    <citation type="submission" date="2015-10" db="EMBL/GenBank/DDBJ databases">
        <title>Draft genome sequence of Streptomyces sp. RV15, isolated from a marine sponge.</title>
        <authorList>
            <person name="Ruckert C."/>
            <person name="Abdelmohsen U.R."/>
            <person name="Winkler A."/>
            <person name="Hentschel U."/>
            <person name="Kalinowski J."/>
            <person name="Kampfer P."/>
            <person name="Glaeser S."/>
        </authorList>
    </citation>
    <scope>NUCLEOTIDE SEQUENCE [LARGE SCALE GENOMIC DNA]</scope>
    <source>
        <strain evidence="14 15">RV15</strain>
    </source>
</reference>
<dbReference type="CDD" id="cd04590">
    <property type="entry name" value="CBS_pair_CorC_HlyC_assoc"/>
    <property type="match status" value="1"/>
</dbReference>
<dbReference type="InterPro" id="IPR036318">
    <property type="entry name" value="FAD-bd_PCMH-like_sf"/>
</dbReference>
<evidence type="ECO:0008006" key="16">
    <source>
        <dbReference type="Google" id="ProtNLM"/>
    </source>
</evidence>
<dbReference type="PROSITE" id="PS51846">
    <property type="entry name" value="CNNM"/>
    <property type="match status" value="1"/>
</dbReference>
<dbReference type="InterPro" id="IPR005170">
    <property type="entry name" value="Transptr-assoc_dom"/>
</dbReference>
<comment type="caution">
    <text evidence="14">The sequence shown here is derived from an EMBL/GenBank/DDBJ whole genome shotgun (WGS) entry which is preliminary data.</text>
</comment>
<feature type="domain" description="CBS" evidence="12">
    <location>
        <begin position="221"/>
        <end position="281"/>
    </location>
</feature>
<name>A0A101UUJ7_9ACTN</name>
<feature type="domain" description="CNNM transmembrane" evidence="13">
    <location>
        <begin position="1"/>
        <end position="202"/>
    </location>
</feature>
<comment type="similarity">
    <text evidence="2">Belongs to the UPF0053 family.</text>
</comment>
<evidence type="ECO:0000256" key="8">
    <source>
        <dbReference type="ARBA" id="ARBA00023136"/>
    </source>
</evidence>
<dbReference type="SUPFAM" id="SSF56176">
    <property type="entry name" value="FAD-binding/transporter-associated domain-like"/>
    <property type="match status" value="1"/>
</dbReference>
<comment type="subcellular location">
    <subcellularLocation>
        <location evidence="1">Cell membrane</location>
        <topology evidence="1">Multi-pass membrane protein</topology>
    </subcellularLocation>
</comment>
<evidence type="ECO:0000259" key="13">
    <source>
        <dbReference type="PROSITE" id="PS51846"/>
    </source>
</evidence>
<evidence type="ECO:0000256" key="1">
    <source>
        <dbReference type="ARBA" id="ARBA00004651"/>
    </source>
</evidence>
<dbReference type="GO" id="GO:0005886">
    <property type="term" value="C:plasma membrane"/>
    <property type="evidence" value="ECO:0007669"/>
    <property type="project" value="UniProtKB-SubCell"/>
</dbReference>
<evidence type="ECO:0000259" key="12">
    <source>
        <dbReference type="PROSITE" id="PS51371"/>
    </source>
</evidence>
<dbReference type="Pfam" id="PF03471">
    <property type="entry name" value="CorC_HlyC"/>
    <property type="match status" value="1"/>
</dbReference>
<dbReference type="SUPFAM" id="SSF54631">
    <property type="entry name" value="CBS-domain pair"/>
    <property type="match status" value="1"/>
</dbReference>
<evidence type="ECO:0000256" key="9">
    <source>
        <dbReference type="PROSITE-ProRule" id="PRU00703"/>
    </source>
</evidence>
<dbReference type="GO" id="GO:0050660">
    <property type="term" value="F:flavin adenine dinucleotide binding"/>
    <property type="evidence" value="ECO:0007669"/>
    <property type="project" value="InterPro"/>
</dbReference>
<protein>
    <recommendedName>
        <fullName evidence="16">Hemolysin</fullName>
    </recommendedName>
</protein>
<proteinExistence type="inferred from homology"/>
<keyword evidence="5" id="KW-0677">Repeat</keyword>
<dbReference type="Gene3D" id="3.30.465.10">
    <property type="match status" value="1"/>
</dbReference>
<keyword evidence="15" id="KW-1185">Reference proteome</keyword>
<dbReference type="InterPro" id="IPR051676">
    <property type="entry name" value="UPF0053_domain"/>
</dbReference>
<evidence type="ECO:0000256" key="11">
    <source>
        <dbReference type="SAM" id="MobiDB-lite"/>
    </source>
</evidence>
<evidence type="ECO:0000256" key="5">
    <source>
        <dbReference type="ARBA" id="ARBA00022737"/>
    </source>
</evidence>
<evidence type="ECO:0000256" key="3">
    <source>
        <dbReference type="ARBA" id="ARBA00022475"/>
    </source>
</evidence>
<accession>A0A101UUJ7</accession>
<dbReference type="InterPro" id="IPR044751">
    <property type="entry name" value="Ion_transp-like_CBS"/>
</dbReference>
<evidence type="ECO:0000256" key="7">
    <source>
        <dbReference type="ARBA" id="ARBA00023122"/>
    </source>
</evidence>
<dbReference type="FunFam" id="3.10.580.10:FF:000002">
    <property type="entry name" value="Magnesium/cobalt efflux protein CorC"/>
    <property type="match status" value="1"/>
</dbReference>
<feature type="domain" description="CBS" evidence="12">
    <location>
        <begin position="286"/>
        <end position="342"/>
    </location>
</feature>
<gene>
    <name evidence="14" type="ORF">AQJ91_31825</name>
</gene>
<dbReference type="Gene3D" id="3.10.580.10">
    <property type="entry name" value="CBS-domain"/>
    <property type="match status" value="1"/>
</dbReference>
<keyword evidence="3" id="KW-1003">Cell membrane</keyword>
<organism evidence="14 15">
    <name type="scientific">Streptomyces dysideae</name>
    <dbReference type="NCBI Taxonomy" id="909626"/>
    <lineage>
        <taxon>Bacteria</taxon>
        <taxon>Bacillati</taxon>
        <taxon>Actinomycetota</taxon>
        <taxon>Actinomycetes</taxon>
        <taxon>Kitasatosporales</taxon>
        <taxon>Streptomycetaceae</taxon>
        <taxon>Streptomyces</taxon>
    </lineage>
</organism>
<dbReference type="STRING" id="909626.AQJ91_31825"/>
<dbReference type="Proteomes" id="UP000053260">
    <property type="component" value="Unassembled WGS sequence"/>
</dbReference>
<evidence type="ECO:0000256" key="6">
    <source>
        <dbReference type="ARBA" id="ARBA00022989"/>
    </source>
</evidence>
<dbReference type="Pfam" id="PF01595">
    <property type="entry name" value="CNNM"/>
    <property type="match status" value="1"/>
</dbReference>
<keyword evidence="4 10" id="KW-0812">Transmembrane</keyword>
<evidence type="ECO:0000313" key="15">
    <source>
        <dbReference type="Proteomes" id="UP000053260"/>
    </source>
</evidence>
<keyword evidence="6 10" id="KW-1133">Transmembrane helix</keyword>
<dbReference type="Pfam" id="PF00571">
    <property type="entry name" value="CBS"/>
    <property type="match status" value="1"/>
</dbReference>
<dbReference type="InterPro" id="IPR002550">
    <property type="entry name" value="CNNM"/>
</dbReference>
<dbReference type="PROSITE" id="PS51371">
    <property type="entry name" value="CBS"/>
    <property type="match status" value="2"/>
</dbReference>
<evidence type="ECO:0000313" key="14">
    <source>
        <dbReference type="EMBL" id="KUO17159.1"/>
    </source>
</evidence>
<keyword evidence="7 9" id="KW-0129">CBS domain</keyword>
<dbReference type="PANTHER" id="PTHR43099:SF6">
    <property type="entry name" value="UPF0053 PROTEIN RV1842C"/>
    <property type="match status" value="1"/>
</dbReference>
<feature type="compositionally biased region" description="Basic and acidic residues" evidence="11">
    <location>
        <begin position="340"/>
        <end position="349"/>
    </location>
</feature>
<dbReference type="InterPro" id="IPR046342">
    <property type="entry name" value="CBS_dom_sf"/>
</dbReference>
<dbReference type="PANTHER" id="PTHR43099">
    <property type="entry name" value="UPF0053 PROTEIN YRKA"/>
    <property type="match status" value="1"/>
</dbReference>
<dbReference type="OrthoDB" id="110231at2"/>
<sequence length="443" mass="47115">MTEVLLLLVAILLSLACGAFVAAEFSLTTVERSELERAVERGERGAAGALKAVRNLTFQLSGAQLGITVTNLVVGMLAEPSIAALIADPLESAGISRSASSSIALVLGTALSTVFLMVVGELVPKNWAISSPLAVAKTVGNAQRWFSAAFRPFITHLNDTANRVVRLFGVEPTEELAAAREPQELAALARHSAKQGALEADTAELFVRTLNLADLTAENVMTPRVQVIALEAQATCEDVANATRATGLSRFPVYRGSLDSVVGTAHIKDVLAVPAERRLRVRVSELMREPLLVPESLTVDRLLDRLSGKRTMAVVIDEYGGTAGVATLEDIVEEVVGEVRDEHDPHETPDLAPAGSDDEGRALFSADGSARVDQLARVGLKAPEGPYETLAGLVATKLGRIPEVGDSVEVVGWRLDVVDAVGRRAARVLLHAPFYNATEEEAR</sequence>
<evidence type="ECO:0000256" key="2">
    <source>
        <dbReference type="ARBA" id="ARBA00006337"/>
    </source>
</evidence>
<dbReference type="SMART" id="SM01091">
    <property type="entry name" value="CorC_HlyC"/>
    <property type="match status" value="1"/>
</dbReference>
<keyword evidence="8 10" id="KW-0472">Membrane</keyword>